<dbReference type="EMBL" id="KL198074">
    <property type="protein sequence ID" value="KDQ09770.1"/>
    <property type="molecule type" value="Genomic_DNA"/>
</dbReference>
<evidence type="ECO:0000313" key="2">
    <source>
        <dbReference type="EMBL" id="KDQ09770.1"/>
    </source>
</evidence>
<proteinExistence type="predicted"/>
<name>A0A067M4Y8_BOTB1</name>
<reference evidence="3" key="1">
    <citation type="journal article" date="2014" name="Proc. Natl. Acad. Sci. U.S.A.">
        <title>Extensive sampling of basidiomycete genomes demonstrates inadequacy of the white-rot/brown-rot paradigm for wood decay fungi.</title>
        <authorList>
            <person name="Riley R."/>
            <person name="Salamov A.A."/>
            <person name="Brown D.W."/>
            <person name="Nagy L.G."/>
            <person name="Floudas D."/>
            <person name="Held B.W."/>
            <person name="Levasseur A."/>
            <person name="Lombard V."/>
            <person name="Morin E."/>
            <person name="Otillar R."/>
            <person name="Lindquist E.A."/>
            <person name="Sun H."/>
            <person name="LaButti K.M."/>
            <person name="Schmutz J."/>
            <person name="Jabbour D."/>
            <person name="Luo H."/>
            <person name="Baker S.E."/>
            <person name="Pisabarro A.G."/>
            <person name="Walton J.D."/>
            <person name="Blanchette R.A."/>
            <person name="Henrissat B."/>
            <person name="Martin F."/>
            <person name="Cullen D."/>
            <person name="Hibbett D.S."/>
            <person name="Grigoriev I.V."/>
        </authorList>
    </citation>
    <scope>NUCLEOTIDE SEQUENCE [LARGE SCALE GENOMIC DNA]</scope>
    <source>
        <strain evidence="3">FD-172 SS1</strain>
    </source>
</reference>
<accession>A0A067M4Y8</accession>
<sequence length="351" mass="36762">MEPRGVCPTSVRRIPTPVALSSPGAILRPAVPAPNARSQPIQRTSGTGTRIRASRSRCIRASSKPGIPPPAGRSRQSLPAESRRAAGRSGRRAAAVQPADAAAPAGEAGRGGAGGAAAAAATSCATDTTDTAAATPATAAAGRSPRSRAARFSTRSALHLEPKHAICGPQCAAVGTILRPRRRRPQRAGVFHAGLVTWPGRAGSAARCRCGRYARAASGTAAAATCGVGTHIAVSWSCGGCSGRAIRRAIFPYPRRTAANCIRGLALCTRPVRFTPRARSPARSVWRDATRFRGVVCCGWKAGACDGWYRIDCRYLMPRWEVSRNGAYALFHIFSHERVGFSFLSVLSNCG</sequence>
<feature type="region of interest" description="Disordered" evidence="1">
    <location>
        <begin position="1"/>
        <end position="114"/>
    </location>
</feature>
<organism evidence="2 3">
    <name type="scientific">Botryobasidium botryosum (strain FD-172 SS1)</name>
    <dbReference type="NCBI Taxonomy" id="930990"/>
    <lineage>
        <taxon>Eukaryota</taxon>
        <taxon>Fungi</taxon>
        <taxon>Dikarya</taxon>
        <taxon>Basidiomycota</taxon>
        <taxon>Agaricomycotina</taxon>
        <taxon>Agaricomycetes</taxon>
        <taxon>Cantharellales</taxon>
        <taxon>Botryobasidiaceae</taxon>
        <taxon>Botryobasidium</taxon>
    </lineage>
</organism>
<feature type="compositionally biased region" description="Low complexity" evidence="1">
    <location>
        <begin position="129"/>
        <end position="144"/>
    </location>
</feature>
<gene>
    <name evidence="2" type="ORF">BOTBODRAFT_507542</name>
</gene>
<dbReference type="HOGENOM" id="CLU_789867_0_0_1"/>
<protein>
    <submittedName>
        <fullName evidence="2">Uncharacterized protein</fullName>
    </submittedName>
</protein>
<feature type="compositionally biased region" description="Polar residues" evidence="1">
    <location>
        <begin position="36"/>
        <end position="48"/>
    </location>
</feature>
<feature type="compositionally biased region" description="Low complexity" evidence="1">
    <location>
        <begin position="92"/>
        <end position="107"/>
    </location>
</feature>
<keyword evidence="3" id="KW-1185">Reference proteome</keyword>
<dbReference type="Proteomes" id="UP000027195">
    <property type="component" value="Unassembled WGS sequence"/>
</dbReference>
<dbReference type="AlphaFoldDB" id="A0A067M4Y8"/>
<dbReference type="InParanoid" id="A0A067M4Y8"/>
<evidence type="ECO:0000256" key="1">
    <source>
        <dbReference type="SAM" id="MobiDB-lite"/>
    </source>
</evidence>
<feature type="region of interest" description="Disordered" evidence="1">
    <location>
        <begin position="129"/>
        <end position="153"/>
    </location>
</feature>
<evidence type="ECO:0000313" key="3">
    <source>
        <dbReference type="Proteomes" id="UP000027195"/>
    </source>
</evidence>